<dbReference type="PATRIC" id="fig|707241.3.peg.2704"/>
<protein>
    <recommendedName>
        <fullName evidence="1">Anti-sigma factor NepR domain-containing protein</fullName>
    </recommendedName>
</protein>
<evidence type="ECO:0000313" key="3">
    <source>
        <dbReference type="Proteomes" id="UP000009045"/>
    </source>
</evidence>
<accession>F7X5L0</accession>
<organism evidence="2 3">
    <name type="scientific">Sinorhizobium meliloti (strain SM11)</name>
    <dbReference type="NCBI Taxonomy" id="707241"/>
    <lineage>
        <taxon>Bacteria</taxon>
        <taxon>Pseudomonadati</taxon>
        <taxon>Pseudomonadota</taxon>
        <taxon>Alphaproteobacteria</taxon>
        <taxon>Hyphomicrobiales</taxon>
        <taxon>Rhizobiaceae</taxon>
        <taxon>Sinorhizobium/Ensifer group</taxon>
        <taxon>Sinorhizobium</taxon>
    </lineage>
</organism>
<dbReference type="Proteomes" id="UP000009045">
    <property type="component" value="Chromosome"/>
</dbReference>
<name>F7X5L0_SINMM</name>
<dbReference type="InterPro" id="IPR041649">
    <property type="entry name" value="NepR"/>
</dbReference>
<sequence length="102" mass="11533">MAKYRCGNVSPKKWFRFGTFHFSEALWCRRTFKGEIATMRYTTGAGRMIGKSPSSDDPNAQIAVKLKALYQSVQEEAIPARFLDLLEKLEAAEQQSALQGKE</sequence>
<reference evidence="2 3" key="1">
    <citation type="journal article" date="2011" name="J. Biotechnol.">
        <title>The complete genome sequence of the dominant Sinorhizobium meliloti field isolate SM11 extends the S. meliloti pan-genome.</title>
        <authorList>
            <person name="Schneiker-Bekel S."/>
            <person name="Wibberg D."/>
            <person name="Bekel T."/>
            <person name="Blom J."/>
            <person name="Linke B."/>
            <person name="Neuweger H."/>
            <person name="Stiens M."/>
            <person name="Vorholter F.J."/>
            <person name="Weidner S."/>
            <person name="Goesmann A."/>
            <person name="Puhler A."/>
            <person name="Schluter A."/>
        </authorList>
    </citation>
    <scope>NUCLEOTIDE SEQUENCE [LARGE SCALE GENOMIC DNA]</scope>
    <source>
        <strain evidence="2 3">SM11</strain>
    </source>
</reference>
<evidence type="ECO:0000313" key="2">
    <source>
        <dbReference type="EMBL" id="AEH79842.1"/>
    </source>
</evidence>
<feature type="domain" description="Anti-sigma factor NepR" evidence="1">
    <location>
        <begin position="59"/>
        <end position="93"/>
    </location>
</feature>
<dbReference type="Pfam" id="PF18557">
    <property type="entry name" value="NepR"/>
    <property type="match status" value="1"/>
</dbReference>
<dbReference type="KEGG" id="smx:SM11_chr2589"/>
<dbReference type="EMBL" id="CP001830">
    <property type="protein sequence ID" value="AEH79842.1"/>
    <property type="molecule type" value="Genomic_DNA"/>
</dbReference>
<proteinExistence type="predicted"/>
<evidence type="ECO:0000259" key="1">
    <source>
        <dbReference type="Pfam" id="PF18557"/>
    </source>
</evidence>
<gene>
    <name evidence="2" type="ordered locus">SM11_chr2589</name>
</gene>
<dbReference type="HOGENOM" id="CLU_2275582_0_0_5"/>
<dbReference type="AlphaFoldDB" id="F7X5L0"/>